<organism evidence="9 10">
    <name type="scientific">Venturia inaequalis</name>
    <name type="common">Apple scab fungus</name>
    <dbReference type="NCBI Taxonomy" id="5025"/>
    <lineage>
        <taxon>Eukaryota</taxon>
        <taxon>Fungi</taxon>
        <taxon>Dikarya</taxon>
        <taxon>Ascomycota</taxon>
        <taxon>Pezizomycotina</taxon>
        <taxon>Dothideomycetes</taxon>
        <taxon>Pleosporomycetidae</taxon>
        <taxon>Venturiales</taxon>
        <taxon>Venturiaceae</taxon>
        <taxon>Venturia</taxon>
    </lineage>
</organism>
<feature type="transmembrane region" description="Helical" evidence="7">
    <location>
        <begin position="18"/>
        <end position="38"/>
    </location>
</feature>
<feature type="region of interest" description="Disordered" evidence="6">
    <location>
        <begin position="221"/>
        <end position="247"/>
    </location>
</feature>
<dbReference type="AlphaFoldDB" id="A0A8H3YWA5"/>
<evidence type="ECO:0000256" key="6">
    <source>
        <dbReference type="SAM" id="MobiDB-lite"/>
    </source>
</evidence>
<dbReference type="GO" id="GO:0016020">
    <property type="term" value="C:membrane"/>
    <property type="evidence" value="ECO:0007669"/>
    <property type="project" value="UniProtKB-SubCell"/>
</dbReference>
<evidence type="ECO:0000313" key="9">
    <source>
        <dbReference type="EMBL" id="KAE9976089.1"/>
    </source>
</evidence>
<dbReference type="InterPro" id="IPR052337">
    <property type="entry name" value="SAT4-like"/>
</dbReference>
<evidence type="ECO:0000256" key="1">
    <source>
        <dbReference type="ARBA" id="ARBA00004141"/>
    </source>
</evidence>
<dbReference type="InterPro" id="IPR049326">
    <property type="entry name" value="Rhodopsin_dom_fungi"/>
</dbReference>
<evidence type="ECO:0000256" key="3">
    <source>
        <dbReference type="ARBA" id="ARBA00022989"/>
    </source>
</evidence>
<comment type="similarity">
    <text evidence="5">Belongs to the SAT4 family.</text>
</comment>
<keyword evidence="4 7" id="KW-0472">Membrane</keyword>
<comment type="caution">
    <text evidence="9">The sequence shown here is derived from an EMBL/GenBank/DDBJ whole genome shotgun (WGS) entry which is preliminary data.</text>
</comment>
<comment type="subcellular location">
    <subcellularLocation>
        <location evidence="1">Membrane</location>
        <topology evidence="1">Multi-pass membrane protein</topology>
    </subcellularLocation>
</comment>
<keyword evidence="3 7" id="KW-1133">Transmembrane helix</keyword>
<evidence type="ECO:0000256" key="7">
    <source>
        <dbReference type="SAM" id="Phobius"/>
    </source>
</evidence>
<evidence type="ECO:0000313" key="10">
    <source>
        <dbReference type="Proteomes" id="UP000433883"/>
    </source>
</evidence>
<protein>
    <recommendedName>
        <fullName evidence="8">Rhodopsin domain-containing protein</fullName>
    </recommendedName>
</protein>
<proteinExistence type="inferred from homology"/>
<sequence length="290" mass="32442">MNAQGEPPGGWPNRGPELVRTAVVMATLSTLVAGWRLVILNVLANVPYCVYAAHGGQGRLMEDPFWLEPGRLSYEMHVIFISQTLNVYAMFLVKASIVAFLMALDLGRSYRIIIWISAVIVLLCNFVMMLILHFAYCRPYYSRWDFSEIVGLRVGTSISIAKIPITYRFLRSKEFFSDAIDLSICALNEVCVGIIIANLPPLRKIILGMLSDVLPTSMSSKLGASSRNQGGPSHRMSTVPSSKRRSMVDELADEWSERYMLDLEDGKAHGINIRDDEARTQQTPSVKEHV</sequence>
<evidence type="ECO:0000256" key="5">
    <source>
        <dbReference type="ARBA" id="ARBA00038359"/>
    </source>
</evidence>
<evidence type="ECO:0000259" key="8">
    <source>
        <dbReference type="Pfam" id="PF20684"/>
    </source>
</evidence>
<evidence type="ECO:0000256" key="2">
    <source>
        <dbReference type="ARBA" id="ARBA00022692"/>
    </source>
</evidence>
<dbReference type="PANTHER" id="PTHR33048">
    <property type="entry name" value="PTH11-LIKE INTEGRAL MEMBRANE PROTEIN (AFU_ORTHOLOGUE AFUA_5G11245)"/>
    <property type="match status" value="1"/>
</dbReference>
<reference evidence="9 10" key="1">
    <citation type="submission" date="2019-11" db="EMBL/GenBank/DDBJ databases">
        <title>Venturia inaequalis Genome Resource.</title>
        <authorList>
            <person name="Lichtner F.J."/>
        </authorList>
    </citation>
    <scope>NUCLEOTIDE SEQUENCE [LARGE SCALE GENOMIC DNA]</scope>
    <source>
        <strain evidence="9">Bline_iso_100314</strain>
    </source>
</reference>
<feature type="transmembrane region" description="Helical" evidence="7">
    <location>
        <begin position="85"/>
        <end position="106"/>
    </location>
</feature>
<dbReference type="PANTHER" id="PTHR33048:SF47">
    <property type="entry name" value="INTEGRAL MEMBRANE PROTEIN-RELATED"/>
    <property type="match status" value="1"/>
</dbReference>
<feature type="transmembrane region" description="Helical" evidence="7">
    <location>
        <begin position="112"/>
        <end position="136"/>
    </location>
</feature>
<dbReference type="EMBL" id="WNWQ01000162">
    <property type="protein sequence ID" value="KAE9976089.1"/>
    <property type="molecule type" value="Genomic_DNA"/>
</dbReference>
<gene>
    <name evidence="9" type="ORF">BLS_002273</name>
</gene>
<dbReference type="Proteomes" id="UP000433883">
    <property type="component" value="Unassembled WGS sequence"/>
</dbReference>
<keyword evidence="2 7" id="KW-0812">Transmembrane</keyword>
<name>A0A8H3YWA5_VENIN</name>
<evidence type="ECO:0000256" key="4">
    <source>
        <dbReference type="ARBA" id="ARBA00023136"/>
    </source>
</evidence>
<feature type="compositionally biased region" description="Polar residues" evidence="6">
    <location>
        <begin position="221"/>
        <end position="241"/>
    </location>
</feature>
<accession>A0A8H3YWA5</accession>
<feature type="domain" description="Rhodopsin" evidence="8">
    <location>
        <begin position="41"/>
        <end position="146"/>
    </location>
</feature>
<dbReference type="Pfam" id="PF20684">
    <property type="entry name" value="Fung_rhodopsin"/>
    <property type="match status" value="1"/>
</dbReference>